<dbReference type="EMBL" id="NBII01000001">
    <property type="protein sequence ID" value="PAV23866.1"/>
    <property type="molecule type" value="Genomic_DNA"/>
</dbReference>
<dbReference type="AlphaFoldDB" id="A0A286UW98"/>
<protein>
    <submittedName>
        <fullName evidence="2">Uncharacterized protein</fullName>
    </submittedName>
</protein>
<dbReference type="OrthoDB" id="3235609at2759"/>
<dbReference type="InParanoid" id="A0A286UW98"/>
<keyword evidence="3" id="KW-1185">Reference proteome</keyword>
<reference evidence="2 3" key="1">
    <citation type="journal article" date="2017" name="Mol. Ecol.">
        <title>Comparative and population genomic landscape of Phellinus noxius: A hypervariable fungus causing root rot in trees.</title>
        <authorList>
            <person name="Chung C.L."/>
            <person name="Lee T.J."/>
            <person name="Akiba M."/>
            <person name="Lee H.H."/>
            <person name="Kuo T.H."/>
            <person name="Liu D."/>
            <person name="Ke H.M."/>
            <person name="Yokoi T."/>
            <person name="Roa M.B."/>
            <person name="Lu M.J."/>
            <person name="Chang Y.Y."/>
            <person name="Ann P.J."/>
            <person name="Tsai J.N."/>
            <person name="Chen C.Y."/>
            <person name="Tzean S.S."/>
            <person name="Ota Y."/>
            <person name="Hattori T."/>
            <person name="Sahashi N."/>
            <person name="Liou R.F."/>
            <person name="Kikuchi T."/>
            <person name="Tsai I.J."/>
        </authorList>
    </citation>
    <scope>NUCLEOTIDE SEQUENCE [LARGE SCALE GENOMIC DNA]</scope>
    <source>
        <strain evidence="2 3">FFPRI411160</strain>
    </source>
</reference>
<comment type="caution">
    <text evidence="2">The sequence shown here is derived from an EMBL/GenBank/DDBJ whole genome shotgun (WGS) entry which is preliminary data.</text>
</comment>
<accession>A0A286UW98</accession>
<organism evidence="2 3">
    <name type="scientific">Pyrrhoderma noxium</name>
    <dbReference type="NCBI Taxonomy" id="2282107"/>
    <lineage>
        <taxon>Eukaryota</taxon>
        <taxon>Fungi</taxon>
        <taxon>Dikarya</taxon>
        <taxon>Basidiomycota</taxon>
        <taxon>Agaricomycotina</taxon>
        <taxon>Agaricomycetes</taxon>
        <taxon>Hymenochaetales</taxon>
        <taxon>Hymenochaetaceae</taxon>
        <taxon>Pyrrhoderma</taxon>
    </lineage>
</organism>
<dbReference type="Proteomes" id="UP000217199">
    <property type="component" value="Unassembled WGS sequence"/>
</dbReference>
<evidence type="ECO:0000313" key="2">
    <source>
        <dbReference type="EMBL" id="PAV23866.1"/>
    </source>
</evidence>
<feature type="compositionally biased region" description="Basic and acidic residues" evidence="1">
    <location>
        <begin position="343"/>
        <end position="369"/>
    </location>
</feature>
<gene>
    <name evidence="2" type="ORF">PNOK_0093400</name>
</gene>
<proteinExistence type="predicted"/>
<feature type="compositionally biased region" description="Basic and acidic residues" evidence="1">
    <location>
        <begin position="496"/>
        <end position="507"/>
    </location>
</feature>
<feature type="region of interest" description="Disordered" evidence="1">
    <location>
        <begin position="305"/>
        <end position="369"/>
    </location>
</feature>
<feature type="region of interest" description="Disordered" evidence="1">
    <location>
        <begin position="450"/>
        <end position="526"/>
    </location>
</feature>
<sequence length="526" mass="60608">MFYQLAGFGSEIEKWFDRDRDYQYRNLSQVVYKILADSSPVNNVDFKKEADVKKEGSSAIELVLGITSKGASYVLLTEQQMLEIQRVLETRNLRSQISRMKFASLSPIYFNSGIELQKKLSLYKCNFKGPKNEDNSVANKGYRRESPARAYFEQQRLLWHVINNSISKKKFLVCDEAMWVQSMPIVSFSYNDWRFKLKEERRADPTILEIGLASLPCQAFTEREDYRSQIRSFYITIKENQIFNGERKAPYLYGDEEILTQEEIKSRLNGFFDSLSVKRALFLVFDAEWTESALKKLDGIQGRQPSRRYMENGESSTNVVERERSRSPRWRNGPQPFPRSRSPKIERTEPKLSREIDDHRKPESRSGSEERKPLKLYLIDIRSIFLTMSGTDKIKSPIDLASRLGISISDDSPCAGNASHLLIEAWVRMSSGKAIDEQSEELKKQKILSNTSSEKIEEDNKDLSLDAAPMTVSEAVENSDEEEDPNAMFADNYAPRNDKKVEEHIRGEMGPPIPEDDNYDSDQSFG</sequence>
<name>A0A286UW98_9AGAM</name>
<evidence type="ECO:0000256" key="1">
    <source>
        <dbReference type="SAM" id="MobiDB-lite"/>
    </source>
</evidence>
<evidence type="ECO:0000313" key="3">
    <source>
        <dbReference type="Proteomes" id="UP000217199"/>
    </source>
</evidence>